<dbReference type="OrthoDB" id="7064118at2"/>
<keyword evidence="2" id="KW-1185">Reference proteome</keyword>
<sequence>MISVITGDIIRSKGVKPTIWLAQLKSALTFLQPDDRLWEIYRGDSFQIEFKDTQDSFLHAVYIKACIKMIKGLDVRMAIGMGAKTYRGTSVTESNGEAFQFSGETLENLKKEKLNLKIKTANPNLDRDLNLYIKLALISMDNWTTNSAEIVKMHIENPKSIQTDLAQRIGISQDAISKRVKRANLEEILELNTLCNIKITNL</sequence>
<comment type="caution">
    <text evidence="1">The sequence shown here is derived from an EMBL/GenBank/DDBJ whole genome shotgun (WGS) entry which is preliminary data.</text>
</comment>
<protein>
    <submittedName>
        <fullName evidence="1">Transcriptional regulator</fullName>
    </submittedName>
</protein>
<dbReference type="AlphaFoldDB" id="A0A5D0R931"/>
<accession>A0A5D0R931</accession>
<dbReference type="RefSeq" id="WP_148404063.1">
    <property type="nucleotide sequence ID" value="NZ_VSKK01000002.1"/>
</dbReference>
<organism evidence="1 2">
    <name type="scientific">Bizionia myxarmorum</name>
    <dbReference type="NCBI Taxonomy" id="291186"/>
    <lineage>
        <taxon>Bacteria</taxon>
        <taxon>Pseudomonadati</taxon>
        <taxon>Bacteroidota</taxon>
        <taxon>Flavobacteriia</taxon>
        <taxon>Flavobacteriales</taxon>
        <taxon>Flavobacteriaceae</taxon>
        <taxon>Bizionia</taxon>
    </lineage>
</organism>
<proteinExistence type="predicted"/>
<evidence type="ECO:0000313" key="2">
    <source>
        <dbReference type="Proteomes" id="UP000323720"/>
    </source>
</evidence>
<evidence type="ECO:0000313" key="1">
    <source>
        <dbReference type="EMBL" id="TYB77188.1"/>
    </source>
</evidence>
<gene>
    <name evidence="1" type="ORF">ES674_10930</name>
</gene>
<dbReference type="EMBL" id="VSKK01000002">
    <property type="protein sequence ID" value="TYB77188.1"/>
    <property type="molecule type" value="Genomic_DNA"/>
</dbReference>
<name>A0A5D0R931_9FLAO</name>
<reference evidence="1 2" key="1">
    <citation type="submission" date="2019-08" db="EMBL/GenBank/DDBJ databases">
        <title>Genomes of Antarctic Bizionia species.</title>
        <authorList>
            <person name="Bowman J.P."/>
        </authorList>
    </citation>
    <scope>NUCLEOTIDE SEQUENCE [LARGE SCALE GENOMIC DNA]</scope>
    <source>
        <strain evidence="1 2">ADA-4</strain>
    </source>
</reference>
<dbReference type="Proteomes" id="UP000323720">
    <property type="component" value="Unassembled WGS sequence"/>
</dbReference>